<dbReference type="InterPro" id="IPR049449">
    <property type="entry name" value="TesB_ACOT8-like_N"/>
</dbReference>
<dbReference type="STRING" id="913774.A0A0C3I1X3"/>
<reference evidence="4" key="2">
    <citation type="submission" date="2015-01" db="EMBL/GenBank/DDBJ databases">
        <title>Evolutionary Origins and Diversification of the Mycorrhizal Mutualists.</title>
        <authorList>
            <consortium name="DOE Joint Genome Institute"/>
            <consortium name="Mycorrhizal Genomics Consortium"/>
            <person name="Kohler A."/>
            <person name="Kuo A."/>
            <person name="Nagy L.G."/>
            <person name="Floudas D."/>
            <person name="Copeland A."/>
            <person name="Barry K.W."/>
            <person name="Cichocki N."/>
            <person name="Veneault-Fourrey C."/>
            <person name="LaButti K."/>
            <person name="Lindquist E.A."/>
            <person name="Lipzen A."/>
            <person name="Lundell T."/>
            <person name="Morin E."/>
            <person name="Murat C."/>
            <person name="Riley R."/>
            <person name="Ohm R."/>
            <person name="Sun H."/>
            <person name="Tunlid A."/>
            <person name="Henrissat B."/>
            <person name="Grigoriev I.V."/>
            <person name="Hibbett D.S."/>
            <person name="Martin F."/>
        </authorList>
    </citation>
    <scope>NUCLEOTIDE SEQUENCE [LARGE SCALE GENOMIC DNA]</scope>
    <source>
        <strain evidence="4">Zn</strain>
    </source>
</reference>
<proteinExistence type="predicted"/>
<evidence type="ECO:0008006" key="5">
    <source>
        <dbReference type="Google" id="ProtNLM"/>
    </source>
</evidence>
<feature type="domain" description="Acyl-CoA thioesterase-like C-terminal" evidence="2">
    <location>
        <begin position="193"/>
        <end position="309"/>
    </location>
</feature>
<dbReference type="PANTHER" id="PTHR38110">
    <property type="entry name" value="CHROMOSOME 23, WHOLE GENOME SHOTGUN SEQUENCE"/>
    <property type="match status" value="1"/>
</dbReference>
<dbReference type="InterPro" id="IPR052389">
    <property type="entry name" value="Sec_Metab_Biosynth-Assoc"/>
</dbReference>
<dbReference type="HOGENOM" id="CLU_050730_0_0_1"/>
<keyword evidence="4" id="KW-1185">Reference proteome</keyword>
<dbReference type="Pfam" id="PF13622">
    <property type="entry name" value="4HBT_3"/>
    <property type="match status" value="1"/>
</dbReference>
<reference evidence="3 4" key="1">
    <citation type="submission" date="2014-04" db="EMBL/GenBank/DDBJ databases">
        <authorList>
            <consortium name="DOE Joint Genome Institute"/>
            <person name="Kuo A."/>
            <person name="Martino E."/>
            <person name="Perotto S."/>
            <person name="Kohler A."/>
            <person name="Nagy L.G."/>
            <person name="Floudas D."/>
            <person name="Copeland A."/>
            <person name="Barry K.W."/>
            <person name="Cichocki N."/>
            <person name="Veneault-Fourrey C."/>
            <person name="LaButti K."/>
            <person name="Lindquist E.A."/>
            <person name="Lipzen A."/>
            <person name="Lundell T."/>
            <person name="Morin E."/>
            <person name="Murat C."/>
            <person name="Sun H."/>
            <person name="Tunlid A."/>
            <person name="Henrissat B."/>
            <person name="Grigoriev I.V."/>
            <person name="Hibbett D.S."/>
            <person name="Martin F."/>
            <person name="Nordberg H.P."/>
            <person name="Cantor M.N."/>
            <person name="Hua S.X."/>
        </authorList>
    </citation>
    <scope>NUCLEOTIDE SEQUENCE [LARGE SCALE GENOMIC DNA]</scope>
    <source>
        <strain evidence="3 4">Zn</strain>
    </source>
</reference>
<dbReference type="InterPro" id="IPR042171">
    <property type="entry name" value="Acyl-CoA_hotdog"/>
</dbReference>
<sequence length="323" mass="35713">MKVVTEGDVGPDLPLSPGFKPSSFSEATVVRPATGTENTYTADIKRDWCIGLVPHGGYLMSVVSEAVREYFKDRHPALNQLDLVTFHVQFLSHTAVGPASISIQPLKLGRQFSTLRVNLIQHDHATNMKTVCLETLVTQGNLTKESQSGGIRLPTKPTLDKSAIPKRAEWEKWEYDERLPRHRPATFQVTTYLPPGSDSICASPTMGPSVREQWVCWASGVGERFSISSLAFLADNFRPLPEAFGLTGCWKPTMSYGVEVKRAPPEGGWEWLFMRVDIGESIGGRFDMDVIIADEEGEVVAVSRHTALIISAEKNTKGRITKI</sequence>
<dbReference type="SUPFAM" id="SSF54637">
    <property type="entry name" value="Thioesterase/thiol ester dehydrase-isomerase"/>
    <property type="match status" value="2"/>
</dbReference>
<dbReference type="Proteomes" id="UP000054321">
    <property type="component" value="Unassembled WGS sequence"/>
</dbReference>
<dbReference type="Pfam" id="PF20789">
    <property type="entry name" value="4HBT_3C"/>
    <property type="match status" value="1"/>
</dbReference>
<dbReference type="InParanoid" id="A0A0C3I1X3"/>
<evidence type="ECO:0000259" key="1">
    <source>
        <dbReference type="Pfam" id="PF13622"/>
    </source>
</evidence>
<dbReference type="Gene3D" id="2.40.160.210">
    <property type="entry name" value="Acyl-CoA thioesterase, double hotdog domain"/>
    <property type="match status" value="1"/>
</dbReference>
<dbReference type="OrthoDB" id="2532955at2759"/>
<evidence type="ECO:0000313" key="4">
    <source>
        <dbReference type="Proteomes" id="UP000054321"/>
    </source>
</evidence>
<accession>A0A0C3I1X3</accession>
<dbReference type="InterPro" id="IPR049450">
    <property type="entry name" value="ACOT8-like_C"/>
</dbReference>
<evidence type="ECO:0000313" key="3">
    <source>
        <dbReference type="EMBL" id="KIN08427.1"/>
    </source>
</evidence>
<name>A0A0C3I1X3_OIDMZ</name>
<gene>
    <name evidence="3" type="ORF">OIDMADRAFT_175235</name>
</gene>
<dbReference type="PANTHER" id="PTHR38110:SF1">
    <property type="entry name" value="THIOESTERASE DOMAIN-CONTAINING PROTEIN"/>
    <property type="match status" value="1"/>
</dbReference>
<dbReference type="EMBL" id="KN832870">
    <property type="protein sequence ID" value="KIN08427.1"/>
    <property type="molecule type" value="Genomic_DNA"/>
</dbReference>
<evidence type="ECO:0000259" key="2">
    <source>
        <dbReference type="Pfam" id="PF20789"/>
    </source>
</evidence>
<organism evidence="3 4">
    <name type="scientific">Oidiodendron maius (strain Zn)</name>
    <dbReference type="NCBI Taxonomy" id="913774"/>
    <lineage>
        <taxon>Eukaryota</taxon>
        <taxon>Fungi</taxon>
        <taxon>Dikarya</taxon>
        <taxon>Ascomycota</taxon>
        <taxon>Pezizomycotina</taxon>
        <taxon>Leotiomycetes</taxon>
        <taxon>Leotiomycetes incertae sedis</taxon>
        <taxon>Myxotrichaceae</taxon>
        <taxon>Oidiodendron</taxon>
    </lineage>
</organism>
<protein>
    <recommendedName>
        <fullName evidence="5">Thioesterase domain-containing protein</fullName>
    </recommendedName>
</protein>
<dbReference type="AlphaFoldDB" id="A0A0C3I1X3"/>
<feature type="domain" description="Acyl-CoA thioesterase-like N-terminal HotDog" evidence="1">
    <location>
        <begin position="46"/>
        <end position="139"/>
    </location>
</feature>
<dbReference type="InterPro" id="IPR029069">
    <property type="entry name" value="HotDog_dom_sf"/>
</dbReference>